<reference evidence="1 2" key="1">
    <citation type="journal article" date="2022" name="Hortic Res">
        <title>A haplotype resolved chromosomal level avocado genome allows analysis of novel avocado genes.</title>
        <authorList>
            <person name="Nath O."/>
            <person name="Fletcher S.J."/>
            <person name="Hayward A."/>
            <person name="Shaw L.M."/>
            <person name="Masouleh A.K."/>
            <person name="Furtado A."/>
            <person name="Henry R.J."/>
            <person name="Mitter N."/>
        </authorList>
    </citation>
    <scope>NUCLEOTIDE SEQUENCE [LARGE SCALE GENOMIC DNA]</scope>
    <source>
        <strain evidence="2">cv. Hass</strain>
    </source>
</reference>
<dbReference type="EMBL" id="CM056813">
    <property type="protein sequence ID" value="KAJ8639800.1"/>
    <property type="molecule type" value="Genomic_DNA"/>
</dbReference>
<sequence length="129" mass="14100">MALSTLYISGGKSILETPETSLLANQYMNLHQPGFQHKRVVSKGFRHAYLLIGEESYKKVFPHIISHMKSAEQGGGITMNMEKGSTGNGMLLKATSYHGNGGFGAIVPLIMLIIFAVFVGYFLVGMDMK</sequence>
<gene>
    <name evidence="1" type="ORF">MRB53_016494</name>
</gene>
<organism evidence="1 2">
    <name type="scientific">Persea americana</name>
    <name type="common">Avocado</name>
    <dbReference type="NCBI Taxonomy" id="3435"/>
    <lineage>
        <taxon>Eukaryota</taxon>
        <taxon>Viridiplantae</taxon>
        <taxon>Streptophyta</taxon>
        <taxon>Embryophyta</taxon>
        <taxon>Tracheophyta</taxon>
        <taxon>Spermatophyta</taxon>
        <taxon>Magnoliopsida</taxon>
        <taxon>Magnoliidae</taxon>
        <taxon>Laurales</taxon>
        <taxon>Lauraceae</taxon>
        <taxon>Persea</taxon>
    </lineage>
</organism>
<evidence type="ECO:0000313" key="2">
    <source>
        <dbReference type="Proteomes" id="UP001234297"/>
    </source>
</evidence>
<comment type="caution">
    <text evidence="1">The sequence shown here is derived from an EMBL/GenBank/DDBJ whole genome shotgun (WGS) entry which is preliminary data.</text>
</comment>
<protein>
    <submittedName>
        <fullName evidence="1">Uncharacterized protein</fullName>
    </submittedName>
</protein>
<name>A0ACC2M2E3_PERAE</name>
<accession>A0ACC2M2E3</accession>
<proteinExistence type="predicted"/>
<evidence type="ECO:0000313" key="1">
    <source>
        <dbReference type="EMBL" id="KAJ8639800.1"/>
    </source>
</evidence>
<keyword evidence="2" id="KW-1185">Reference proteome</keyword>
<dbReference type="Proteomes" id="UP001234297">
    <property type="component" value="Chromosome 5"/>
</dbReference>